<dbReference type="KEGG" id="ssyi:EKG83_18135"/>
<keyword evidence="3" id="KW-1185">Reference proteome</keyword>
<evidence type="ECO:0000256" key="1">
    <source>
        <dbReference type="SAM" id="Phobius"/>
    </source>
</evidence>
<feature type="transmembrane region" description="Helical" evidence="1">
    <location>
        <begin position="114"/>
        <end position="134"/>
    </location>
</feature>
<feature type="transmembrane region" description="Helical" evidence="1">
    <location>
        <begin position="166"/>
        <end position="190"/>
    </location>
</feature>
<keyword evidence="1" id="KW-0812">Transmembrane</keyword>
<name>A0A5Q0GYF7_SACSY</name>
<dbReference type="Proteomes" id="UP000325787">
    <property type="component" value="Chromosome"/>
</dbReference>
<organism evidence="2 3">
    <name type="scientific">Saccharothrix syringae</name>
    <name type="common">Nocardiopsis syringae</name>
    <dbReference type="NCBI Taxonomy" id="103733"/>
    <lineage>
        <taxon>Bacteria</taxon>
        <taxon>Bacillati</taxon>
        <taxon>Actinomycetota</taxon>
        <taxon>Actinomycetes</taxon>
        <taxon>Pseudonocardiales</taxon>
        <taxon>Pseudonocardiaceae</taxon>
        <taxon>Saccharothrix</taxon>
    </lineage>
</organism>
<keyword evidence="1" id="KW-0472">Membrane</keyword>
<dbReference type="EMBL" id="CP034550">
    <property type="protein sequence ID" value="QFZ19106.1"/>
    <property type="molecule type" value="Genomic_DNA"/>
</dbReference>
<dbReference type="AlphaFoldDB" id="A0A5Q0GYF7"/>
<keyword evidence="1" id="KW-1133">Transmembrane helix</keyword>
<feature type="transmembrane region" description="Helical" evidence="1">
    <location>
        <begin position="141"/>
        <end position="160"/>
    </location>
</feature>
<feature type="transmembrane region" description="Helical" evidence="1">
    <location>
        <begin position="72"/>
        <end position="94"/>
    </location>
</feature>
<evidence type="ECO:0000313" key="3">
    <source>
        <dbReference type="Proteomes" id="UP000325787"/>
    </source>
</evidence>
<gene>
    <name evidence="2" type="ORF">EKG83_18135</name>
</gene>
<proteinExistence type="predicted"/>
<dbReference type="RefSeq" id="WP_153278197.1">
    <property type="nucleotide sequence ID" value="NZ_CP034550.1"/>
</dbReference>
<evidence type="ECO:0000313" key="2">
    <source>
        <dbReference type="EMBL" id="QFZ19106.1"/>
    </source>
</evidence>
<sequence length="194" mass="20164">MNPDPSRAERLVRAFVPTGGIGDAVLGDLAQEWYERSVRDGRRAATTWYRWQALRSLPHLLALTTRERAGRVAAAVLPALLITALLTAGTWVALLVATEGPAGVQVQRSPQVLAAAFLVLGGAVAVLGGGVLAGLSRHAPLVNVAWLAVAWVPTVLLLPPSPGLPAWHLAALPAVLATGTAIGGLSAVLLRPVR</sequence>
<reference evidence="3" key="1">
    <citation type="journal article" date="2021" name="Curr. Microbiol.">
        <title>Complete genome of nocamycin-producing strain Saccharothrix syringae NRRL B-16468 reveals the biosynthetic potential for secondary metabolites.</title>
        <authorList>
            <person name="Mo X."/>
            <person name="Yang S."/>
        </authorList>
    </citation>
    <scope>NUCLEOTIDE SEQUENCE [LARGE SCALE GENOMIC DNA]</scope>
    <source>
        <strain evidence="3">ATCC 51364 / DSM 43886 / JCM 6844 / KCTC 9398 / NBRC 14523 / NRRL B-16468 / INA 2240</strain>
    </source>
</reference>
<accession>A0A5Q0GYF7</accession>
<protein>
    <submittedName>
        <fullName evidence="2">Uncharacterized protein</fullName>
    </submittedName>
</protein>